<dbReference type="GO" id="GO:0035312">
    <property type="term" value="F:5'-3' DNA exonuclease activity"/>
    <property type="evidence" value="ECO:0007669"/>
    <property type="project" value="TreeGrafter"/>
</dbReference>
<keyword evidence="3" id="KW-1185">Reference proteome</keyword>
<dbReference type="CDD" id="cd07438">
    <property type="entry name" value="PHP_HisPPase_AMP"/>
    <property type="match status" value="1"/>
</dbReference>
<sequence>MRHVDLHLHSSASDGTMSPGRLALKASEAELDLVALTDHDTTAGLPEFLEGCRDRALPALAGIELSAEAPFTLHLLGYGIGVGCPALEDHLFRLRERRRERNEAIRLRLAGLGFPLSPDEIEKESGGEVVARPHIARAMVRRGYVHDMPSAFRLFLGREGAAYVPRCRLSAESCIQAIVDAGGVAVLAHPVQTGLDDEGLIALLFRLKEAGLWGLECYSGHHGAEERLRLLSMAFRLGLAPTAGSDFHGDNRPGIDFGVVVDEALFPFDFLVRLASRRAGESLAPSGRGR</sequence>
<dbReference type="SUPFAM" id="SSF89550">
    <property type="entry name" value="PHP domain-like"/>
    <property type="match status" value="1"/>
</dbReference>
<dbReference type="InterPro" id="IPR052018">
    <property type="entry name" value="PHP_domain"/>
</dbReference>
<dbReference type="KEGG" id="aram:KAR29_02630"/>
<name>A0A9Q7ALJ3_9BACT</name>
<gene>
    <name evidence="2" type="ORF">KAR29_02630</name>
</gene>
<evidence type="ECO:0000313" key="3">
    <source>
        <dbReference type="Proteomes" id="UP000671879"/>
    </source>
</evidence>
<feature type="domain" description="Polymerase/histidinol phosphatase N-terminal" evidence="1">
    <location>
        <begin position="4"/>
        <end position="69"/>
    </location>
</feature>
<dbReference type="PANTHER" id="PTHR42924">
    <property type="entry name" value="EXONUCLEASE"/>
    <property type="match status" value="1"/>
</dbReference>
<dbReference type="Proteomes" id="UP000671879">
    <property type="component" value="Chromosome"/>
</dbReference>
<proteinExistence type="predicted"/>
<dbReference type="SMART" id="SM00481">
    <property type="entry name" value="POLIIIAc"/>
    <property type="match status" value="1"/>
</dbReference>
<organism evidence="2 3">
    <name type="scientific">Aminithiophilus ramosus</name>
    <dbReference type="NCBI Taxonomy" id="3029084"/>
    <lineage>
        <taxon>Bacteria</taxon>
        <taxon>Thermotogati</taxon>
        <taxon>Synergistota</taxon>
        <taxon>Synergistia</taxon>
        <taxon>Synergistales</taxon>
        <taxon>Aminithiophilaceae</taxon>
        <taxon>Aminithiophilus</taxon>
    </lineage>
</organism>
<dbReference type="EMBL" id="CP072943">
    <property type="protein sequence ID" value="QTX33650.1"/>
    <property type="molecule type" value="Genomic_DNA"/>
</dbReference>
<accession>A0A9Q7ALJ3</accession>
<evidence type="ECO:0000259" key="1">
    <source>
        <dbReference type="SMART" id="SM00481"/>
    </source>
</evidence>
<evidence type="ECO:0000313" key="2">
    <source>
        <dbReference type="EMBL" id="QTX33650.1"/>
    </source>
</evidence>
<dbReference type="Gene3D" id="3.20.20.140">
    <property type="entry name" value="Metal-dependent hydrolases"/>
    <property type="match status" value="1"/>
</dbReference>
<dbReference type="InterPro" id="IPR016195">
    <property type="entry name" value="Pol/histidinol_Pase-like"/>
</dbReference>
<dbReference type="InterPro" id="IPR003141">
    <property type="entry name" value="Pol/His_phosphatase_N"/>
</dbReference>
<reference evidence="3" key="1">
    <citation type="submission" date="2021-04" db="EMBL/GenBank/DDBJ databases">
        <title>A novel Synergistetes isolate from a pyrite-forming mixed culture.</title>
        <authorList>
            <person name="Bunk B."/>
            <person name="Sproer C."/>
            <person name="Spring S."/>
            <person name="Pester M."/>
        </authorList>
    </citation>
    <scope>NUCLEOTIDE SEQUENCE [LARGE SCALE GENOMIC DNA]</scope>
    <source>
        <strain evidence="3">J.5.4.2-T.3.5.2</strain>
    </source>
</reference>
<dbReference type="GO" id="GO:0004534">
    <property type="term" value="F:5'-3' RNA exonuclease activity"/>
    <property type="evidence" value="ECO:0007669"/>
    <property type="project" value="TreeGrafter"/>
</dbReference>
<dbReference type="PANTHER" id="PTHR42924:SF3">
    <property type="entry name" value="POLYMERASE_HISTIDINOL PHOSPHATASE N-TERMINAL DOMAIN-CONTAINING PROTEIN"/>
    <property type="match status" value="1"/>
</dbReference>
<dbReference type="Gene3D" id="1.10.150.650">
    <property type="match status" value="1"/>
</dbReference>
<dbReference type="Pfam" id="PF02811">
    <property type="entry name" value="PHP"/>
    <property type="match status" value="1"/>
</dbReference>
<protein>
    <submittedName>
        <fullName evidence="2">PHP domain-containing protein</fullName>
    </submittedName>
</protein>
<dbReference type="InterPro" id="IPR004013">
    <property type="entry name" value="PHP_dom"/>
</dbReference>
<dbReference type="AlphaFoldDB" id="A0A9Q7ALJ3"/>